<gene>
    <name evidence="1" type="ORF">GCM10011611_12340</name>
</gene>
<comment type="caution">
    <text evidence="1">The sequence shown here is derived from an EMBL/GenBank/DDBJ whole genome shotgun (WGS) entry which is preliminary data.</text>
</comment>
<reference evidence="1" key="1">
    <citation type="journal article" date="2014" name="Int. J. Syst. Evol. Microbiol.">
        <title>Complete genome sequence of Corynebacterium casei LMG S-19264T (=DSM 44701T), isolated from a smear-ripened cheese.</title>
        <authorList>
            <consortium name="US DOE Joint Genome Institute (JGI-PGF)"/>
            <person name="Walter F."/>
            <person name="Albersmeier A."/>
            <person name="Kalinowski J."/>
            <person name="Ruckert C."/>
        </authorList>
    </citation>
    <scope>NUCLEOTIDE SEQUENCE</scope>
    <source>
        <strain evidence="1">CGMCC 1.15725</strain>
    </source>
</reference>
<evidence type="ECO:0000313" key="2">
    <source>
        <dbReference type="Proteomes" id="UP000646365"/>
    </source>
</evidence>
<dbReference type="PANTHER" id="PTHR38765">
    <property type="entry name" value="DUF484 DOMAIN-CONTAINING PROTEIN"/>
    <property type="match status" value="1"/>
</dbReference>
<dbReference type="InterPro" id="IPR007435">
    <property type="entry name" value="DUF484"/>
</dbReference>
<evidence type="ECO:0008006" key="3">
    <source>
        <dbReference type="Google" id="ProtNLM"/>
    </source>
</evidence>
<dbReference type="Proteomes" id="UP000646365">
    <property type="component" value="Unassembled WGS sequence"/>
</dbReference>
<dbReference type="Gene3D" id="3.30.450.40">
    <property type="match status" value="1"/>
</dbReference>
<protein>
    <recommendedName>
        <fullName evidence="3">DUF484 family protein</fullName>
    </recommendedName>
</protein>
<sequence>MEQQGQSESRVETDAAPRAATTDEVLAYLTRHPGFLADHPDLVSVLTPPEHRRGAGVVDMQQFMLQRLQSDLARLKSQQRALISTSRSNLTSQTRIHAAVLAIVGASSFEQLIQTVTTDLAVLLDVDVVTLCVESDTGPLPRPPLPGVLLLPSGEVDRLLGADKDALLEDEVRGDPALFGAGAGLVQSEALLRLTIGSHAPAGILALGSRRPHKFKAGQGTELLCFLAQALEITIAQWLDLEA</sequence>
<evidence type="ECO:0000313" key="1">
    <source>
        <dbReference type="EMBL" id="GGF08446.1"/>
    </source>
</evidence>
<dbReference type="Pfam" id="PF04340">
    <property type="entry name" value="DUF484"/>
    <property type="match status" value="1"/>
</dbReference>
<keyword evidence="2" id="KW-1185">Reference proteome</keyword>
<proteinExistence type="predicted"/>
<dbReference type="InterPro" id="IPR029016">
    <property type="entry name" value="GAF-like_dom_sf"/>
</dbReference>
<dbReference type="AlphaFoldDB" id="A0A8J2YRM9"/>
<accession>A0A8J2YRM9</accession>
<organism evidence="1 2">
    <name type="scientific">Aliidongia dinghuensis</name>
    <dbReference type="NCBI Taxonomy" id="1867774"/>
    <lineage>
        <taxon>Bacteria</taxon>
        <taxon>Pseudomonadati</taxon>
        <taxon>Pseudomonadota</taxon>
        <taxon>Alphaproteobacteria</taxon>
        <taxon>Rhodospirillales</taxon>
        <taxon>Dongiaceae</taxon>
        <taxon>Aliidongia</taxon>
    </lineage>
</organism>
<reference evidence="1" key="2">
    <citation type="submission" date="2020-09" db="EMBL/GenBank/DDBJ databases">
        <authorList>
            <person name="Sun Q."/>
            <person name="Zhou Y."/>
        </authorList>
    </citation>
    <scope>NUCLEOTIDE SEQUENCE</scope>
    <source>
        <strain evidence="1">CGMCC 1.15725</strain>
    </source>
</reference>
<dbReference type="EMBL" id="BMJQ01000003">
    <property type="protein sequence ID" value="GGF08446.1"/>
    <property type="molecule type" value="Genomic_DNA"/>
</dbReference>
<dbReference type="PANTHER" id="PTHR38765:SF1">
    <property type="entry name" value="DUF484 DOMAIN-CONTAINING PROTEIN"/>
    <property type="match status" value="1"/>
</dbReference>
<dbReference type="RefSeq" id="WP_189043668.1">
    <property type="nucleotide sequence ID" value="NZ_BMJQ01000003.1"/>
</dbReference>
<name>A0A8J2YRM9_9PROT</name>